<dbReference type="InterPro" id="IPR000515">
    <property type="entry name" value="MetI-like"/>
</dbReference>
<gene>
    <name evidence="15" type="ORF">DWV29_21655</name>
</gene>
<evidence type="ECO:0000256" key="1">
    <source>
        <dbReference type="ARBA" id="ARBA00004651"/>
    </source>
</evidence>
<evidence type="ECO:0000256" key="13">
    <source>
        <dbReference type="RuleBase" id="RU363032"/>
    </source>
</evidence>
<dbReference type="InterPro" id="IPR045621">
    <property type="entry name" value="BPD_transp_1_N"/>
</dbReference>
<feature type="transmembrane region" description="Helical" evidence="13">
    <location>
        <begin position="228"/>
        <end position="254"/>
    </location>
</feature>
<evidence type="ECO:0000256" key="8">
    <source>
        <dbReference type="ARBA" id="ARBA00023112"/>
    </source>
</evidence>
<dbReference type="SUPFAM" id="SSF161098">
    <property type="entry name" value="MetI-like"/>
    <property type="match status" value="1"/>
</dbReference>
<feature type="transmembrane region" description="Helical" evidence="13">
    <location>
        <begin position="174"/>
        <end position="193"/>
    </location>
</feature>
<evidence type="ECO:0000256" key="12">
    <source>
        <dbReference type="ARBA" id="ARBA00044774"/>
    </source>
</evidence>
<name>A0A413FA62_9FIRM</name>
<evidence type="ECO:0000259" key="14">
    <source>
        <dbReference type="PROSITE" id="PS50928"/>
    </source>
</evidence>
<keyword evidence="8" id="KW-0921">Nickel transport</keyword>
<proteinExistence type="inferred from homology"/>
<keyword evidence="2 13" id="KW-0813">Transport</keyword>
<dbReference type="GO" id="GO:0005886">
    <property type="term" value="C:plasma membrane"/>
    <property type="evidence" value="ECO:0007669"/>
    <property type="project" value="UniProtKB-SubCell"/>
</dbReference>
<keyword evidence="9 13" id="KW-0472">Membrane</keyword>
<keyword evidence="4" id="KW-0533">Nickel</keyword>
<evidence type="ECO:0000256" key="9">
    <source>
        <dbReference type="ARBA" id="ARBA00023136"/>
    </source>
</evidence>
<dbReference type="EMBL" id="QSBM01000019">
    <property type="protein sequence ID" value="RGX25502.1"/>
    <property type="molecule type" value="Genomic_DNA"/>
</dbReference>
<feature type="transmembrane region" description="Helical" evidence="13">
    <location>
        <begin position="134"/>
        <end position="154"/>
    </location>
</feature>
<dbReference type="InterPro" id="IPR035906">
    <property type="entry name" value="MetI-like_sf"/>
</dbReference>
<keyword evidence="6 13" id="KW-1133">Transmembrane helix</keyword>
<feature type="transmembrane region" description="Helical" evidence="13">
    <location>
        <begin position="9"/>
        <end position="30"/>
    </location>
</feature>
<evidence type="ECO:0000256" key="7">
    <source>
        <dbReference type="ARBA" id="ARBA00023065"/>
    </source>
</evidence>
<feature type="transmembrane region" description="Helical" evidence="13">
    <location>
        <begin position="101"/>
        <end position="122"/>
    </location>
</feature>
<dbReference type="PANTHER" id="PTHR43163">
    <property type="entry name" value="DIPEPTIDE TRANSPORT SYSTEM PERMEASE PROTEIN DPPB-RELATED"/>
    <property type="match status" value="1"/>
</dbReference>
<dbReference type="Proteomes" id="UP000283880">
    <property type="component" value="Unassembled WGS sequence"/>
</dbReference>
<evidence type="ECO:0000256" key="11">
    <source>
        <dbReference type="ARBA" id="ARBA00038669"/>
    </source>
</evidence>
<dbReference type="Pfam" id="PF00528">
    <property type="entry name" value="BPD_transp_1"/>
    <property type="match status" value="1"/>
</dbReference>
<evidence type="ECO:0000256" key="4">
    <source>
        <dbReference type="ARBA" id="ARBA00022596"/>
    </source>
</evidence>
<dbReference type="Gene3D" id="1.10.3720.10">
    <property type="entry name" value="MetI-like"/>
    <property type="match status" value="1"/>
</dbReference>
<keyword evidence="5 13" id="KW-0812">Transmembrane</keyword>
<accession>A0A413FA62</accession>
<dbReference type="PROSITE" id="PS50928">
    <property type="entry name" value="ABC_TM1"/>
    <property type="match status" value="1"/>
</dbReference>
<comment type="caution">
    <text evidence="15">The sequence shown here is derived from an EMBL/GenBank/DDBJ whole genome shotgun (WGS) entry which is preliminary data.</text>
</comment>
<dbReference type="InterPro" id="IPR050045">
    <property type="entry name" value="Opp2B"/>
</dbReference>
<feature type="transmembrane region" description="Helical" evidence="13">
    <location>
        <begin position="274"/>
        <end position="300"/>
    </location>
</feature>
<evidence type="ECO:0000256" key="10">
    <source>
        <dbReference type="ARBA" id="ARBA00024202"/>
    </source>
</evidence>
<dbReference type="GO" id="GO:0015099">
    <property type="term" value="F:nickel cation transmembrane transporter activity"/>
    <property type="evidence" value="ECO:0007669"/>
    <property type="project" value="InterPro"/>
</dbReference>
<dbReference type="AlphaFoldDB" id="A0A413FA62"/>
<organism evidence="15 16">
    <name type="scientific">Enterocloster asparagiformis</name>
    <dbReference type="NCBI Taxonomy" id="333367"/>
    <lineage>
        <taxon>Bacteria</taxon>
        <taxon>Bacillati</taxon>
        <taxon>Bacillota</taxon>
        <taxon>Clostridia</taxon>
        <taxon>Lachnospirales</taxon>
        <taxon>Lachnospiraceae</taxon>
        <taxon>Enterocloster</taxon>
    </lineage>
</organism>
<evidence type="ECO:0000256" key="5">
    <source>
        <dbReference type="ARBA" id="ARBA00022692"/>
    </source>
</evidence>
<comment type="similarity">
    <text evidence="10">Belongs to the binding-protein-dependent transport system permease family. OppBC subfamily.</text>
</comment>
<keyword evidence="3" id="KW-1003">Cell membrane</keyword>
<dbReference type="Pfam" id="PF19300">
    <property type="entry name" value="BPD_transp_1_N"/>
    <property type="match status" value="1"/>
</dbReference>
<feature type="domain" description="ABC transmembrane type-1" evidence="14">
    <location>
        <begin position="95"/>
        <end position="297"/>
    </location>
</feature>
<evidence type="ECO:0000256" key="2">
    <source>
        <dbReference type="ARBA" id="ARBA00022448"/>
    </source>
</evidence>
<dbReference type="OrthoDB" id="9806409at2"/>
<dbReference type="PANTHER" id="PTHR43163:SF6">
    <property type="entry name" value="DIPEPTIDE TRANSPORT SYSTEM PERMEASE PROTEIN DPPB-RELATED"/>
    <property type="match status" value="1"/>
</dbReference>
<dbReference type="RefSeq" id="WP_024735888.1">
    <property type="nucleotide sequence ID" value="NZ_BAABXR010000002.1"/>
</dbReference>
<keyword evidence="7" id="KW-0406">Ion transport</keyword>
<sequence>MLKYIIRRIIAMIPVVIGITFLVFMIMQLAPGDPVQMILGDNASPEAVEAMRDEMGLNDNVLIQYGRYLVNLAQGDMGTSYVNKRPVADEVFSRVPATFKLAAVAAVVSIVIAIPLGILAAIKQNTLFDHSSMVVSLIGISMPAFWLALMLMLLFSLKLGWLPAQGAKDGWKSYVLPSIAIGFMQMAAIARTTRSSMLETIRQDYIRTARSKGITEREVIFHHSFRNALIPTVTIVGVQLGGLLGGAVLTETVFAWPGLGRLVVQAVNGRDVPVVLGCIVVLSVGFSIVNLVVDLLYGFIDPRVRSMYQ</sequence>
<evidence type="ECO:0000256" key="3">
    <source>
        <dbReference type="ARBA" id="ARBA00022475"/>
    </source>
</evidence>
<comment type="subunit">
    <text evidence="11">The complex is composed of two ATP-binding proteins (NikD and NikE), two transmembrane proteins (NikB and NikC) and a solute-binding protein (NikA).</text>
</comment>
<protein>
    <recommendedName>
        <fullName evidence="12">Nickel import system permease protein NikB</fullName>
    </recommendedName>
</protein>
<dbReference type="CDD" id="cd06261">
    <property type="entry name" value="TM_PBP2"/>
    <property type="match status" value="1"/>
</dbReference>
<dbReference type="NCBIfam" id="NF045470">
    <property type="entry name" value="Opp2B"/>
    <property type="match status" value="1"/>
</dbReference>
<comment type="subcellular location">
    <subcellularLocation>
        <location evidence="1 13">Cell membrane</location>
        <topology evidence="1 13">Multi-pass membrane protein</topology>
    </subcellularLocation>
</comment>
<reference evidence="15 16" key="1">
    <citation type="submission" date="2018-08" db="EMBL/GenBank/DDBJ databases">
        <title>A genome reference for cultivated species of the human gut microbiota.</title>
        <authorList>
            <person name="Zou Y."/>
            <person name="Xue W."/>
            <person name="Luo G."/>
        </authorList>
    </citation>
    <scope>NUCLEOTIDE SEQUENCE [LARGE SCALE GENOMIC DNA]</scope>
    <source>
        <strain evidence="15 16">AF04-15</strain>
    </source>
</reference>
<evidence type="ECO:0000313" key="15">
    <source>
        <dbReference type="EMBL" id="RGX25502.1"/>
    </source>
</evidence>
<evidence type="ECO:0000313" key="16">
    <source>
        <dbReference type="Proteomes" id="UP000283880"/>
    </source>
</evidence>
<evidence type="ECO:0000256" key="6">
    <source>
        <dbReference type="ARBA" id="ARBA00022989"/>
    </source>
</evidence>